<proteinExistence type="predicted"/>
<dbReference type="Proteomes" id="UP000092024">
    <property type="component" value="Unassembled WGS sequence"/>
</dbReference>
<dbReference type="AlphaFoldDB" id="A0A1A5YRE0"/>
<name>A0A1A5YRE0_9BACL</name>
<keyword evidence="1" id="KW-1133">Transmembrane helix</keyword>
<feature type="transmembrane region" description="Helical" evidence="1">
    <location>
        <begin position="33"/>
        <end position="52"/>
    </location>
</feature>
<accession>A0A1A5YRE0</accession>
<organism evidence="2 3">
    <name type="scientific">Paenibacillus oryzae</name>
    <dbReference type="NCBI Taxonomy" id="1844972"/>
    <lineage>
        <taxon>Bacteria</taxon>
        <taxon>Bacillati</taxon>
        <taxon>Bacillota</taxon>
        <taxon>Bacilli</taxon>
        <taxon>Bacillales</taxon>
        <taxon>Paenibacillaceae</taxon>
        <taxon>Paenibacillus</taxon>
    </lineage>
</organism>
<keyword evidence="3" id="KW-1185">Reference proteome</keyword>
<evidence type="ECO:0000256" key="1">
    <source>
        <dbReference type="SAM" id="Phobius"/>
    </source>
</evidence>
<gene>
    <name evidence="2" type="ORF">A7K91_18820</name>
</gene>
<dbReference type="EMBL" id="LYPA01000030">
    <property type="protein sequence ID" value="OBR67985.1"/>
    <property type="molecule type" value="Genomic_DNA"/>
</dbReference>
<reference evidence="2 3" key="1">
    <citation type="submission" date="2016-05" db="EMBL/GenBank/DDBJ databases">
        <title>Paenibacillus oryzae. sp. nov., isolated from the rice root.</title>
        <authorList>
            <person name="Zhang J."/>
            <person name="Zhang X."/>
        </authorList>
    </citation>
    <scope>NUCLEOTIDE SEQUENCE [LARGE SCALE GENOMIC DNA]</scope>
    <source>
        <strain evidence="2 3">1DrF-4</strain>
    </source>
</reference>
<keyword evidence="1" id="KW-0472">Membrane</keyword>
<sequence length="76" mass="8425">MFGILITLGIILIPFLAEGLTLFKKRWYKEAALYTLLLSLGGWFSICTFNVITLPSPFLLLKAAFAPAIKLFGMGE</sequence>
<keyword evidence="1" id="KW-0812">Transmembrane</keyword>
<comment type="caution">
    <text evidence="2">The sequence shown here is derived from an EMBL/GenBank/DDBJ whole genome shotgun (WGS) entry which is preliminary data.</text>
</comment>
<dbReference type="STRING" id="1844972.A7K91_18820"/>
<dbReference type="RefSeq" id="WP_068679942.1">
    <property type="nucleotide sequence ID" value="NZ_LYPA01000030.1"/>
</dbReference>
<protein>
    <submittedName>
        <fullName evidence="2">Uncharacterized protein</fullName>
    </submittedName>
</protein>
<evidence type="ECO:0000313" key="2">
    <source>
        <dbReference type="EMBL" id="OBR67985.1"/>
    </source>
</evidence>
<evidence type="ECO:0000313" key="3">
    <source>
        <dbReference type="Proteomes" id="UP000092024"/>
    </source>
</evidence>